<dbReference type="PROSITE" id="PS00036">
    <property type="entry name" value="BZIP_BASIC"/>
    <property type="match status" value="1"/>
</dbReference>
<name>A0A1X2GVJ9_9FUNG</name>
<proteinExistence type="predicted"/>
<feature type="coiled-coil region" evidence="1">
    <location>
        <begin position="64"/>
        <end position="133"/>
    </location>
</feature>
<dbReference type="EMBL" id="MCGT01000002">
    <property type="protein sequence ID" value="ORX62052.1"/>
    <property type="molecule type" value="Genomic_DNA"/>
</dbReference>
<dbReference type="GO" id="GO:0003700">
    <property type="term" value="F:DNA-binding transcription factor activity"/>
    <property type="evidence" value="ECO:0007669"/>
    <property type="project" value="InterPro"/>
</dbReference>
<feature type="domain" description="BZIP" evidence="3">
    <location>
        <begin position="52"/>
        <end position="98"/>
    </location>
</feature>
<dbReference type="InterPro" id="IPR046347">
    <property type="entry name" value="bZIP_sf"/>
</dbReference>
<dbReference type="Pfam" id="PF07716">
    <property type="entry name" value="bZIP_2"/>
    <property type="match status" value="1"/>
</dbReference>
<organism evidence="4 5">
    <name type="scientific">Hesseltinella vesiculosa</name>
    <dbReference type="NCBI Taxonomy" id="101127"/>
    <lineage>
        <taxon>Eukaryota</taxon>
        <taxon>Fungi</taxon>
        <taxon>Fungi incertae sedis</taxon>
        <taxon>Mucoromycota</taxon>
        <taxon>Mucoromycotina</taxon>
        <taxon>Mucoromycetes</taxon>
        <taxon>Mucorales</taxon>
        <taxon>Cunninghamellaceae</taxon>
        <taxon>Hesseltinella</taxon>
    </lineage>
</organism>
<dbReference type="SUPFAM" id="SSF57959">
    <property type="entry name" value="Leucine zipper domain"/>
    <property type="match status" value="1"/>
</dbReference>
<protein>
    <recommendedName>
        <fullName evidence="3">BZIP domain-containing protein</fullName>
    </recommendedName>
</protein>
<sequence length="141" mass="15555">MPPVVNPMDMTKKPTPLHTTPIAALPAPVSDHTISSKKRPSPVDTNDAMTLKRQKNTDAARRSRMRKALKMEALEKRVAELEDANKLLLNKVTDAEIERNSCQDKVDGHRHTIEALEKELATAHKALLDESQASPEASATT</sequence>
<keyword evidence="1" id="KW-0175">Coiled coil</keyword>
<dbReference type="SMART" id="SM00338">
    <property type="entry name" value="BRLZ"/>
    <property type="match status" value="1"/>
</dbReference>
<comment type="caution">
    <text evidence="4">The sequence shown here is derived from an EMBL/GenBank/DDBJ whole genome shotgun (WGS) entry which is preliminary data.</text>
</comment>
<keyword evidence="5" id="KW-1185">Reference proteome</keyword>
<accession>A0A1X2GVJ9</accession>
<feature type="region of interest" description="Disordered" evidence="2">
    <location>
        <begin position="1"/>
        <end position="46"/>
    </location>
</feature>
<dbReference type="STRING" id="101127.A0A1X2GVJ9"/>
<dbReference type="PROSITE" id="PS50217">
    <property type="entry name" value="BZIP"/>
    <property type="match status" value="1"/>
</dbReference>
<dbReference type="InterPro" id="IPR004827">
    <property type="entry name" value="bZIP"/>
</dbReference>
<evidence type="ECO:0000313" key="4">
    <source>
        <dbReference type="EMBL" id="ORX62052.1"/>
    </source>
</evidence>
<dbReference type="CDD" id="cd12193">
    <property type="entry name" value="bZIP_GCN4"/>
    <property type="match status" value="1"/>
</dbReference>
<evidence type="ECO:0000256" key="2">
    <source>
        <dbReference type="SAM" id="MobiDB-lite"/>
    </source>
</evidence>
<reference evidence="4 5" key="1">
    <citation type="submission" date="2016-07" db="EMBL/GenBank/DDBJ databases">
        <title>Pervasive Adenine N6-methylation of Active Genes in Fungi.</title>
        <authorList>
            <consortium name="DOE Joint Genome Institute"/>
            <person name="Mondo S.J."/>
            <person name="Dannebaum R.O."/>
            <person name="Kuo R.C."/>
            <person name="Labutti K."/>
            <person name="Haridas S."/>
            <person name="Kuo A."/>
            <person name="Salamov A."/>
            <person name="Ahrendt S.R."/>
            <person name="Lipzen A."/>
            <person name="Sullivan W."/>
            <person name="Andreopoulos W.B."/>
            <person name="Clum A."/>
            <person name="Lindquist E."/>
            <person name="Daum C."/>
            <person name="Ramamoorthy G.K."/>
            <person name="Gryganskyi A."/>
            <person name="Culley D."/>
            <person name="Magnuson J.K."/>
            <person name="James T.Y."/>
            <person name="O'Malley M.A."/>
            <person name="Stajich J.E."/>
            <person name="Spatafora J.W."/>
            <person name="Visel A."/>
            <person name="Grigoriev I.V."/>
        </authorList>
    </citation>
    <scope>NUCLEOTIDE SEQUENCE [LARGE SCALE GENOMIC DNA]</scope>
    <source>
        <strain evidence="4 5">NRRL 3301</strain>
    </source>
</reference>
<evidence type="ECO:0000256" key="1">
    <source>
        <dbReference type="SAM" id="Coils"/>
    </source>
</evidence>
<gene>
    <name evidence="4" type="ORF">DM01DRAFT_253072</name>
</gene>
<dbReference type="Proteomes" id="UP000242146">
    <property type="component" value="Unassembled WGS sequence"/>
</dbReference>
<dbReference type="OrthoDB" id="2257100at2759"/>
<dbReference type="Gene3D" id="3.30.160.60">
    <property type="entry name" value="Classic Zinc Finger"/>
    <property type="match status" value="1"/>
</dbReference>
<evidence type="ECO:0000259" key="3">
    <source>
        <dbReference type="PROSITE" id="PS50217"/>
    </source>
</evidence>
<dbReference type="AlphaFoldDB" id="A0A1X2GVJ9"/>
<evidence type="ECO:0000313" key="5">
    <source>
        <dbReference type="Proteomes" id="UP000242146"/>
    </source>
</evidence>